<dbReference type="EMBL" id="BTGU01000014">
    <property type="protein sequence ID" value="GMN42373.1"/>
    <property type="molecule type" value="Genomic_DNA"/>
</dbReference>
<reference evidence="1" key="1">
    <citation type="submission" date="2023-07" db="EMBL/GenBank/DDBJ databases">
        <title>draft genome sequence of fig (Ficus carica).</title>
        <authorList>
            <person name="Takahashi T."/>
            <person name="Nishimura K."/>
        </authorList>
    </citation>
    <scope>NUCLEOTIDE SEQUENCE</scope>
</reference>
<dbReference type="AlphaFoldDB" id="A0AA88AAR0"/>
<evidence type="ECO:0000313" key="2">
    <source>
        <dbReference type="Proteomes" id="UP001187192"/>
    </source>
</evidence>
<protein>
    <submittedName>
        <fullName evidence="1">Uncharacterized protein</fullName>
    </submittedName>
</protein>
<accession>A0AA88AAR0</accession>
<evidence type="ECO:0000313" key="1">
    <source>
        <dbReference type="EMBL" id="GMN42373.1"/>
    </source>
</evidence>
<sequence length="108" mass="12221">MFWTTNLPILLSPNDEQFNRISQPAEKPNGNGTVVGDLPLPSAHDLLQIAELRASIEEETGIAMKLRKMMKREISSVGKWNHSRKPNRVITFLQAQTKRFMSFATAIN</sequence>
<gene>
    <name evidence="1" type="ORF">TIFTF001_011598</name>
</gene>
<organism evidence="1 2">
    <name type="scientific">Ficus carica</name>
    <name type="common">Common fig</name>
    <dbReference type="NCBI Taxonomy" id="3494"/>
    <lineage>
        <taxon>Eukaryota</taxon>
        <taxon>Viridiplantae</taxon>
        <taxon>Streptophyta</taxon>
        <taxon>Embryophyta</taxon>
        <taxon>Tracheophyta</taxon>
        <taxon>Spermatophyta</taxon>
        <taxon>Magnoliopsida</taxon>
        <taxon>eudicotyledons</taxon>
        <taxon>Gunneridae</taxon>
        <taxon>Pentapetalae</taxon>
        <taxon>rosids</taxon>
        <taxon>fabids</taxon>
        <taxon>Rosales</taxon>
        <taxon>Moraceae</taxon>
        <taxon>Ficeae</taxon>
        <taxon>Ficus</taxon>
    </lineage>
</organism>
<name>A0AA88AAR0_FICCA</name>
<proteinExistence type="predicted"/>
<keyword evidence="2" id="KW-1185">Reference proteome</keyword>
<dbReference type="Proteomes" id="UP001187192">
    <property type="component" value="Unassembled WGS sequence"/>
</dbReference>
<comment type="caution">
    <text evidence="1">The sequence shown here is derived from an EMBL/GenBank/DDBJ whole genome shotgun (WGS) entry which is preliminary data.</text>
</comment>